<organism evidence="8 9">
    <name type="scientific">Elysia marginata</name>
    <dbReference type="NCBI Taxonomy" id="1093978"/>
    <lineage>
        <taxon>Eukaryota</taxon>
        <taxon>Metazoa</taxon>
        <taxon>Spiralia</taxon>
        <taxon>Lophotrochozoa</taxon>
        <taxon>Mollusca</taxon>
        <taxon>Gastropoda</taxon>
        <taxon>Heterobranchia</taxon>
        <taxon>Euthyneura</taxon>
        <taxon>Panpulmonata</taxon>
        <taxon>Sacoglossa</taxon>
        <taxon>Placobranchoidea</taxon>
        <taxon>Plakobranchidae</taxon>
        <taxon>Elysia</taxon>
    </lineage>
</organism>
<evidence type="ECO:0000256" key="7">
    <source>
        <dbReference type="SAM" id="SignalP"/>
    </source>
</evidence>
<evidence type="ECO:0000256" key="5">
    <source>
        <dbReference type="ARBA" id="ARBA00023136"/>
    </source>
</evidence>
<reference evidence="8 9" key="1">
    <citation type="journal article" date="2021" name="Elife">
        <title>Chloroplast acquisition without the gene transfer in kleptoplastic sea slugs, Plakobranchus ocellatus.</title>
        <authorList>
            <person name="Maeda T."/>
            <person name="Takahashi S."/>
            <person name="Yoshida T."/>
            <person name="Shimamura S."/>
            <person name="Takaki Y."/>
            <person name="Nagai Y."/>
            <person name="Toyoda A."/>
            <person name="Suzuki Y."/>
            <person name="Arimoto A."/>
            <person name="Ishii H."/>
            <person name="Satoh N."/>
            <person name="Nishiyama T."/>
            <person name="Hasebe M."/>
            <person name="Maruyama T."/>
            <person name="Minagawa J."/>
            <person name="Obokata J."/>
            <person name="Shigenobu S."/>
        </authorList>
    </citation>
    <scope>NUCLEOTIDE SEQUENCE [LARGE SCALE GENOMIC DNA]</scope>
</reference>
<name>A0AAV4IRA8_9GAST</name>
<sequence>MVYTVAVLAFLPLPLMVVGQEAKCAYVMVVMSCMWLTEAVPIAVTALVPVFMFPMTGVLKAKDVGESYVNVRMDGKEVNVKPNCQGAKVNK</sequence>
<feature type="chain" id="PRO_5043876045" evidence="7">
    <location>
        <begin position="20"/>
        <end position="91"/>
    </location>
</feature>
<dbReference type="EMBL" id="BMAT01002734">
    <property type="protein sequence ID" value="GFS12660.1"/>
    <property type="molecule type" value="Genomic_DNA"/>
</dbReference>
<dbReference type="Pfam" id="PF00939">
    <property type="entry name" value="Na_sulph_symp"/>
    <property type="match status" value="1"/>
</dbReference>
<comment type="caution">
    <text evidence="8">The sequence shown here is derived from an EMBL/GenBank/DDBJ whole genome shotgun (WGS) entry which is preliminary data.</text>
</comment>
<feature type="transmembrane region" description="Helical" evidence="6">
    <location>
        <begin position="29"/>
        <end position="53"/>
    </location>
</feature>
<protein>
    <submittedName>
        <fullName evidence="8">Solute carrier family 13 member 2</fullName>
    </submittedName>
</protein>
<dbReference type="Proteomes" id="UP000762676">
    <property type="component" value="Unassembled WGS sequence"/>
</dbReference>
<dbReference type="GO" id="GO:0005310">
    <property type="term" value="F:dicarboxylic acid transmembrane transporter activity"/>
    <property type="evidence" value="ECO:0007669"/>
    <property type="project" value="UniProtKB-ARBA"/>
</dbReference>
<keyword evidence="5 6" id="KW-0472">Membrane</keyword>
<dbReference type="AlphaFoldDB" id="A0AAV4IRA8"/>
<keyword evidence="7" id="KW-0732">Signal</keyword>
<dbReference type="InterPro" id="IPR001898">
    <property type="entry name" value="SLC13A/DASS"/>
</dbReference>
<keyword evidence="9" id="KW-1185">Reference proteome</keyword>
<evidence type="ECO:0000256" key="3">
    <source>
        <dbReference type="ARBA" id="ARBA00022692"/>
    </source>
</evidence>
<keyword evidence="3 6" id="KW-0812">Transmembrane</keyword>
<evidence type="ECO:0000256" key="4">
    <source>
        <dbReference type="ARBA" id="ARBA00022989"/>
    </source>
</evidence>
<comment type="similarity">
    <text evidence="2">Belongs to the SLC13A/DASS transporter (TC 2.A.47) family. NADC subfamily.</text>
</comment>
<evidence type="ECO:0000313" key="9">
    <source>
        <dbReference type="Proteomes" id="UP000762676"/>
    </source>
</evidence>
<dbReference type="GO" id="GO:0015556">
    <property type="term" value="F:C4-dicarboxylate transmembrane transporter activity"/>
    <property type="evidence" value="ECO:0007669"/>
    <property type="project" value="UniProtKB-ARBA"/>
</dbReference>
<evidence type="ECO:0000313" key="8">
    <source>
        <dbReference type="EMBL" id="GFS12660.1"/>
    </source>
</evidence>
<gene>
    <name evidence="8" type="ORF">ElyMa_001376900</name>
</gene>
<dbReference type="GO" id="GO:0005886">
    <property type="term" value="C:plasma membrane"/>
    <property type="evidence" value="ECO:0007669"/>
    <property type="project" value="TreeGrafter"/>
</dbReference>
<evidence type="ECO:0000256" key="6">
    <source>
        <dbReference type="SAM" id="Phobius"/>
    </source>
</evidence>
<evidence type="ECO:0000256" key="1">
    <source>
        <dbReference type="ARBA" id="ARBA00004141"/>
    </source>
</evidence>
<comment type="subcellular location">
    <subcellularLocation>
        <location evidence="1">Membrane</location>
        <topology evidence="1">Multi-pass membrane protein</topology>
    </subcellularLocation>
</comment>
<feature type="signal peptide" evidence="7">
    <location>
        <begin position="1"/>
        <end position="19"/>
    </location>
</feature>
<accession>A0AAV4IRA8</accession>
<evidence type="ECO:0000256" key="2">
    <source>
        <dbReference type="ARBA" id="ARBA00006772"/>
    </source>
</evidence>
<proteinExistence type="inferred from homology"/>
<dbReference type="PANTHER" id="PTHR10283">
    <property type="entry name" value="SOLUTE CARRIER FAMILY 13 MEMBER"/>
    <property type="match status" value="1"/>
</dbReference>
<dbReference type="PANTHER" id="PTHR10283:SF82">
    <property type="entry name" value="SOLUTE CARRIER FAMILY 13 MEMBER 2"/>
    <property type="match status" value="1"/>
</dbReference>
<keyword evidence="4 6" id="KW-1133">Transmembrane helix</keyword>